<proteinExistence type="predicted"/>
<dbReference type="InterPro" id="IPR008554">
    <property type="entry name" value="Glutaredoxin-like"/>
</dbReference>
<protein>
    <submittedName>
        <fullName evidence="1">Glutaredoxin-like domain</fullName>
    </submittedName>
</protein>
<gene>
    <name evidence="1" type="ORF">SAMN05216409_10437</name>
</gene>
<dbReference type="Pfam" id="PF05768">
    <property type="entry name" value="Glrx-like"/>
    <property type="match status" value="1"/>
</dbReference>
<name>A0A9X8MAU5_9PSED</name>
<dbReference type="SUPFAM" id="SSF52833">
    <property type="entry name" value="Thioredoxin-like"/>
    <property type="match status" value="1"/>
</dbReference>
<sequence length="80" mass="9129">MSPHCQLLVTAACYLCHDAERVLMPFVEHGLLVEAVDIVELDGGVERYGMRIPVLRHLESGRELDWPFNCEQIATFLMQD</sequence>
<evidence type="ECO:0000313" key="2">
    <source>
        <dbReference type="Proteomes" id="UP000183210"/>
    </source>
</evidence>
<dbReference type="Proteomes" id="UP000183210">
    <property type="component" value="Unassembled WGS sequence"/>
</dbReference>
<dbReference type="GeneID" id="300269096"/>
<comment type="caution">
    <text evidence="1">The sequence shown here is derived from an EMBL/GenBank/DDBJ whole genome shotgun (WGS) entry which is preliminary data.</text>
</comment>
<accession>A0A9X8MAU5</accession>
<dbReference type="EMBL" id="FOEV01000004">
    <property type="protein sequence ID" value="SEQ13450.1"/>
    <property type="molecule type" value="Genomic_DNA"/>
</dbReference>
<organism evidence="1 2">
    <name type="scientific">Pseudomonas lutea</name>
    <dbReference type="NCBI Taxonomy" id="243924"/>
    <lineage>
        <taxon>Bacteria</taxon>
        <taxon>Pseudomonadati</taxon>
        <taxon>Pseudomonadota</taxon>
        <taxon>Gammaproteobacteria</taxon>
        <taxon>Pseudomonadales</taxon>
        <taxon>Pseudomonadaceae</taxon>
        <taxon>Pseudomonas</taxon>
    </lineage>
</organism>
<dbReference type="RefSeq" id="WP_074823612.1">
    <property type="nucleotide sequence ID" value="NZ_FOEV01000004.1"/>
</dbReference>
<dbReference type="InterPro" id="IPR036249">
    <property type="entry name" value="Thioredoxin-like_sf"/>
</dbReference>
<evidence type="ECO:0000313" key="1">
    <source>
        <dbReference type="EMBL" id="SEQ13450.1"/>
    </source>
</evidence>
<dbReference type="AlphaFoldDB" id="A0A9X8MAU5"/>
<reference evidence="1 2" key="1">
    <citation type="submission" date="2016-10" db="EMBL/GenBank/DDBJ databases">
        <authorList>
            <person name="Varghese N."/>
            <person name="Submissions S."/>
        </authorList>
    </citation>
    <scope>NUCLEOTIDE SEQUENCE [LARGE SCALE GENOMIC DNA]</scope>
    <source>
        <strain evidence="1 2">LMG 21974</strain>
    </source>
</reference>
<dbReference type="Gene3D" id="3.40.30.10">
    <property type="entry name" value="Glutaredoxin"/>
    <property type="match status" value="1"/>
</dbReference>